<dbReference type="EMBL" id="EQ975308">
    <property type="protein sequence ID" value="EEF27599.1"/>
    <property type="molecule type" value="Genomic_DNA"/>
</dbReference>
<protein>
    <submittedName>
        <fullName evidence="1">Uncharacterized protein</fullName>
    </submittedName>
</protein>
<sequence>MEAEHRARTHVDNREKPNPLDFELVREAERIGHDDLEPDVELVSIELHDLIRPAGRWCAGHIIGARQAFKV</sequence>
<keyword evidence="2" id="KW-1185">Reference proteome</keyword>
<dbReference type="AlphaFoldDB" id="B9T962"/>
<organism evidence="1 2">
    <name type="scientific">Ricinus communis</name>
    <name type="common">Castor bean</name>
    <dbReference type="NCBI Taxonomy" id="3988"/>
    <lineage>
        <taxon>Eukaryota</taxon>
        <taxon>Viridiplantae</taxon>
        <taxon>Streptophyta</taxon>
        <taxon>Embryophyta</taxon>
        <taxon>Tracheophyta</taxon>
        <taxon>Spermatophyta</taxon>
        <taxon>Magnoliopsida</taxon>
        <taxon>eudicotyledons</taxon>
        <taxon>Gunneridae</taxon>
        <taxon>Pentapetalae</taxon>
        <taxon>rosids</taxon>
        <taxon>fabids</taxon>
        <taxon>Malpighiales</taxon>
        <taxon>Euphorbiaceae</taxon>
        <taxon>Acalyphoideae</taxon>
        <taxon>Acalypheae</taxon>
        <taxon>Ricinus</taxon>
    </lineage>
</organism>
<evidence type="ECO:0000313" key="2">
    <source>
        <dbReference type="Proteomes" id="UP000008311"/>
    </source>
</evidence>
<accession>B9T962</accession>
<evidence type="ECO:0000313" key="1">
    <source>
        <dbReference type="EMBL" id="EEF27599.1"/>
    </source>
</evidence>
<reference evidence="2" key="1">
    <citation type="journal article" date="2010" name="Nat. Biotechnol.">
        <title>Draft genome sequence of the oilseed species Ricinus communis.</title>
        <authorList>
            <person name="Chan A.P."/>
            <person name="Crabtree J."/>
            <person name="Zhao Q."/>
            <person name="Lorenzi H."/>
            <person name="Orvis J."/>
            <person name="Puiu D."/>
            <person name="Melake-Berhan A."/>
            <person name="Jones K.M."/>
            <person name="Redman J."/>
            <person name="Chen G."/>
            <person name="Cahoon E.B."/>
            <person name="Gedil M."/>
            <person name="Stanke M."/>
            <person name="Haas B.J."/>
            <person name="Wortman J.R."/>
            <person name="Fraser-Liggett C.M."/>
            <person name="Ravel J."/>
            <person name="Rabinowicz P.D."/>
        </authorList>
    </citation>
    <scope>NUCLEOTIDE SEQUENCE [LARGE SCALE GENOMIC DNA]</scope>
    <source>
        <strain evidence="2">cv. Hale</strain>
    </source>
</reference>
<dbReference type="Proteomes" id="UP000008311">
    <property type="component" value="Unassembled WGS sequence"/>
</dbReference>
<dbReference type="InParanoid" id="B9T962"/>
<name>B9T962_RICCO</name>
<gene>
    <name evidence="1" type="ORF">RCOM_0437930</name>
</gene>
<proteinExistence type="predicted"/>